<feature type="compositionally biased region" description="Polar residues" evidence="1">
    <location>
        <begin position="1"/>
        <end position="11"/>
    </location>
</feature>
<evidence type="ECO:0000313" key="3">
    <source>
        <dbReference type="Proteomes" id="UP000016569"/>
    </source>
</evidence>
<comment type="caution">
    <text evidence="2">The sequence shown here is derived from an EMBL/GenBank/DDBJ whole genome shotgun (WGS) entry which is preliminary data.</text>
</comment>
<organism evidence="2 3">
    <name type="scientific">Brevundimonas abyssalis TAR-001</name>
    <dbReference type="NCBI Taxonomy" id="1391729"/>
    <lineage>
        <taxon>Bacteria</taxon>
        <taxon>Pseudomonadati</taxon>
        <taxon>Pseudomonadota</taxon>
        <taxon>Alphaproteobacteria</taxon>
        <taxon>Caulobacterales</taxon>
        <taxon>Caulobacteraceae</taxon>
        <taxon>Brevundimonas</taxon>
    </lineage>
</organism>
<sequence>MRIVRNQSETGPAQGLDFGLRPPEKQGLNRIKSIKPA</sequence>
<gene>
    <name evidence="2" type="ORF">MBEBAB_1950</name>
</gene>
<dbReference type="EMBL" id="BATC01000035">
    <property type="protein sequence ID" value="GAD59700.1"/>
    <property type="molecule type" value="Genomic_DNA"/>
</dbReference>
<feature type="region of interest" description="Disordered" evidence="1">
    <location>
        <begin position="1"/>
        <end position="37"/>
    </location>
</feature>
<dbReference type="Proteomes" id="UP000016569">
    <property type="component" value="Unassembled WGS sequence"/>
</dbReference>
<name>A0A8E0NC80_9CAUL</name>
<accession>A0A8E0NC80</accession>
<reference evidence="3" key="1">
    <citation type="journal article" date="2013" name="Genome Announc.">
        <title>Draft Genome Sequence of the Dimorphic Prosthecate Bacterium Brevundimonas abyssalis TAR-001T.</title>
        <authorList>
            <person name="Tsubouchi T."/>
            <person name="Nishi S."/>
            <person name="Usui K."/>
            <person name="Shimane Y."/>
            <person name="Takaki Y."/>
            <person name="Maruyama T."/>
            <person name="Hatada Y."/>
        </authorList>
    </citation>
    <scope>NUCLEOTIDE SEQUENCE [LARGE SCALE GENOMIC DNA]</scope>
    <source>
        <strain evidence="3">TAR-001</strain>
    </source>
</reference>
<evidence type="ECO:0000256" key="1">
    <source>
        <dbReference type="SAM" id="MobiDB-lite"/>
    </source>
</evidence>
<dbReference type="AlphaFoldDB" id="A0A8E0NC80"/>
<evidence type="ECO:0000313" key="2">
    <source>
        <dbReference type="EMBL" id="GAD59700.1"/>
    </source>
</evidence>
<protein>
    <submittedName>
        <fullName evidence="2">Uncharacterized protein</fullName>
    </submittedName>
</protein>
<keyword evidence="3" id="KW-1185">Reference proteome</keyword>
<proteinExistence type="predicted"/>